<gene>
    <name evidence="2" type="ORF">HNQ36_000093</name>
    <name evidence="3" type="ORF">YH63_019105</name>
</gene>
<sequence>MLLSFIRAIQAFRDYQRNVAELSQLSDRELADIGLDRSDIQRVAAGAYNG</sequence>
<evidence type="ECO:0000259" key="1">
    <source>
        <dbReference type="Pfam" id="PF06568"/>
    </source>
</evidence>
<evidence type="ECO:0000313" key="3">
    <source>
        <dbReference type="EMBL" id="TKT73360.1"/>
    </source>
</evidence>
<dbReference type="Proteomes" id="UP000521227">
    <property type="component" value="Unassembled WGS sequence"/>
</dbReference>
<dbReference type="RefSeq" id="WP_002711692.1">
    <property type="nucleotide sequence ID" value="NZ_JACHIJ010000001.1"/>
</dbReference>
<dbReference type="InterPro" id="IPR009506">
    <property type="entry name" value="YjiS-like"/>
</dbReference>
<organism evidence="3 4">
    <name type="scientific">Afipia massiliensis</name>
    <dbReference type="NCBI Taxonomy" id="211460"/>
    <lineage>
        <taxon>Bacteria</taxon>
        <taxon>Pseudomonadati</taxon>
        <taxon>Pseudomonadota</taxon>
        <taxon>Alphaproteobacteria</taxon>
        <taxon>Hyphomicrobiales</taxon>
        <taxon>Nitrobacteraceae</taxon>
        <taxon>Afipia</taxon>
    </lineage>
</organism>
<evidence type="ECO:0000313" key="5">
    <source>
        <dbReference type="Proteomes" id="UP000521227"/>
    </source>
</evidence>
<dbReference type="Pfam" id="PF06568">
    <property type="entry name" value="YjiS-like"/>
    <property type="match status" value="1"/>
</dbReference>
<keyword evidence="4" id="KW-1185">Reference proteome</keyword>
<accession>A0A4U6BRX9</accession>
<name>A0A4U6BRX9_9BRAD</name>
<proteinExistence type="predicted"/>
<feature type="domain" description="YjiS-like" evidence="1">
    <location>
        <begin position="5"/>
        <end position="41"/>
    </location>
</feature>
<dbReference type="OrthoDB" id="8244198at2"/>
<reference evidence="3 4" key="1">
    <citation type="submission" date="2019-04" db="EMBL/GenBank/DDBJ databases">
        <title>Whole genome sequencing of cave bacteria.</title>
        <authorList>
            <person name="Gan H.M."/>
            <person name="Barton H."/>
            <person name="Savka M.A."/>
        </authorList>
    </citation>
    <scope>NUCLEOTIDE SEQUENCE [LARGE SCALE GENOMIC DNA]</scope>
    <source>
        <strain evidence="3 4">LC387</strain>
    </source>
</reference>
<protein>
    <submittedName>
        <fullName evidence="3">DUF1127 domain-containing protein</fullName>
    </submittedName>
    <submittedName>
        <fullName evidence="2">Uncharacterized protein YjiS (DUF1127 family)</fullName>
    </submittedName>
</protein>
<reference evidence="2 5" key="2">
    <citation type="submission" date="2020-08" db="EMBL/GenBank/DDBJ databases">
        <title>Genomic Encyclopedia of Type Strains, Phase IV (KMG-IV): sequencing the most valuable type-strain genomes for metagenomic binning, comparative biology and taxonomic classification.</title>
        <authorList>
            <person name="Goeker M."/>
        </authorList>
    </citation>
    <scope>NUCLEOTIDE SEQUENCE [LARGE SCALE GENOMIC DNA]</scope>
    <source>
        <strain evidence="2 5">DSM 17498</strain>
    </source>
</reference>
<dbReference type="EMBL" id="LBIA02000001">
    <property type="protein sequence ID" value="TKT73360.1"/>
    <property type="molecule type" value="Genomic_DNA"/>
</dbReference>
<dbReference type="Proteomes" id="UP000034832">
    <property type="component" value="Unassembled WGS sequence"/>
</dbReference>
<comment type="caution">
    <text evidence="3">The sequence shown here is derived from an EMBL/GenBank/DDBJ whole genome shotgun (WGS) entry which is preliminary data.</text>
</comment>
<evidence type="ECO:0000313" key="4">
    <source>
        <dbReference type="Proteomes" id="UP000034832"/>
    </source>
</evidence>
<dbReference type="AlphaFoldDB" id="A0A4U6BRX9"/>
<evidence type="ECO:0000313" key="2">
    <source>
        <dbReference type="EMBL" id="MBB5050145.1"/>
    </source>
</evidence>
<dbReference type="EMBL" id="JACHIJ010000001">
    <property type="protein sequence ID" value="MBB5050145.1"/>
    <property type="molecule type" value="Genomic_DNA"/>
</dbReference>